<feature type="region of interest" description="Disordered" evidence="1">
    <location>
        <begin position="40"/>
        <end position="67"/>
    </location>
</feature>
<evidence type="ECO:0000313" key="3">
    <source>
        <dbReference type="Proteomes" id="UP001054837"/>
    </source>
</evidence>
<dbReference type="EMBL" id="BPLQ01007034">
    <property type="protein sequence ID" value="GIY27244.1"/>
    <property type="molecule type" value="Genomic_DNA"/>
</dbReference>
<accession>A0AAV4RZX1</accession>
<protein>
    <submittedName>
        <fullName evidence="2">Uncharacterized protein</fullName>
    </submittedName>
</protein>
<proteinExistence type="predicted"/>
<dbReference type="AlphaFoldDB" id="A0AAV4RZX1"/>
<reference evidence="2 3" key="1">
    <citation type="submission" date="2021-06" db="EMBL/GenBank/DDBJ databases">
        <title>Caerostris darwini draft genome.</title>
        <authorList>
            <person name="Kono N."/>
            <person name="Arakawa K."/>
        </authorList>
    </citation>
    <scope>NUCLEOTIDE SEQUENCE [LARGE SCALE GENOMIC DNA]</scope>
</reference>
<gene>
    <name evidence="2" type="ORF">CDAR_54781</name>
</gene>
<comment type="caution">
    <text evidence="2">The sequence shown here is derived from an EMBL/GenBank/DDBJ whole genome shotgun (WGS) entry which is preliminary data.</text>
</comment>
<name>A0AAV4RZX1_9ARAC</name>
<evidence type="ECO:0000256" key="1">
    <source>
        <dbReference type="SAM" id="MobiDB-lite"/>
    </source>
</evidence>
<organism evidence="2 3">
    <name type="scientific">Caerostris darwini</name>
    <dbReference type="NCBI Taxonomy" id="1538125"/>
    <lineage>
        <taxon>Eukaryota</taxon>
        <taxon>Metazoa</taxon>
        <taxon>Ecdysozoa</taxon>
        <taxon>Arthropoda</taxon>
        <taxon>Chelicerata</taxon>
        <taxon>Arachnida</taxon>
        <taxon>Araneae</taxon>
        <taxon>Araneomorphae</taxon>
        <taxon>Entelegynae</taxon>
        <taxon>Araneoidea</taxon>
        <taxon>Araneidae</taxon>
        <taxon>Caerostris</taxon>
    </lineage>
</organism>
<evidence type="ECO:0000313" key="2">
    <source>
        <dbReference type="EMBL" id="GIY27244.1"/>
    </source>
</evidence>
<keyword evidence="3" id="KW-1185">Reference proteome</keyword>
<sequence>MEGVIGHDKWGRKVTTSTPTRHERFNPRFCLSLLRNPGSDTWGSETDRPTGTNRMGGKWSSDSDRTTAPSKVGILVGCQVNLVARDVCIQINNLVFRERSITITSCL</sequence>
<feature type="compositionally biased region" description="Polar residues" evidence="1">
    <location>
        <begin position="40"/>
        <end position="53"/>
    </location>
</feature>
<dbReference type="Proteomes" id="UP001054837">
    <property type="component" value="Unassembled WGS sequence"/>
</dbReference>